<comment type="caution">
    <text evidence="2">The sequence shown here is derived from an EMBL/GenBank/DDBJ whole genome shotgun (WGS) entry which is preliminary data.</text>
</comment>
<evidence type="ECO:0000259" key="1">
    <source>
        <dbReference type="Pfam" id="PF06114"/>
    </source>
</evidence>
<dbReference type="Gene3D" id="1.10.10.2910">
    <property type="match status" value="1"/>
</dbReference>
<dbReference type="EMBL" id="JBHSRI010000002">
    <property type="protein sequence ID" value="MFC6038391.1"/>
    <property type="molecule type" value="Genomic_DNA"/>
</dbReference>
<accession>A0ABW1L5E2</accession>
<organism evidence="2 3">
    <name type="scientific">Paenisporosarcina macmurdoensis</name>
    <dbReference type="NCBI Taxonomy" id="212659"/>
    <lineage>
        <taxon>Bacteria</taxon>
        <taxon>Bacillati</taxon>
        <taxon>Bacillota</taxon>
        <taxon>Bacilli</taxon>
        <taxon>Bacillales</taxon>
        <taxon>Caryophanaceae</taxon>
        <taxon>Paenisporosarcina</taxon>
    </lineage>
</organism>
<gene>
    <name evidence="2" type="ORF">ACFPYN_02875</name>
</gene>
<proteinExistence type="predicted"/>
<reference evidence="3" key="1">
    <citation type="journal article" date="2019" name="Int. J. Syst. Evol. Microbiol.">
        <title>The Global Catalogue of Microorganisms (GCM) 10K type strain sequencing project: providing services to taxonomists for standard genome sequencing and annotation.</title>
        <authorList>
            <consortium name="The Broad Institute Genomics Platform"/>
            <consortium name="The Broad Institute Genome Sequencing Center for Infectious Disease"/>
            <person name="Wu L."/>
            <person name="Ma J."/>
        </authorList>
    </citation>
    <scope>NUCLEOTIDE SEQUENCE [LARGE SCALE GENOMIC DNA]</scope>
    <source>
        <strain evidence="3">CCUG 54527</strain>
    </source>
</reference>
<name>A0ABW1L5E2_9BACL</name>
<keyword evidence="3" id="KW-1185">Reference proteome</keyword>
<dbReference type="RefSeq" id="WP_377732407.1">
    <property type="nucleotide sequence ID" value="NZ_JBHSRI010000002.1"/>
</dbReference>
<evidence type="ECO:0000313" key="3">
    <source>
        <dbReference type="Proteomes" id="UP001596170"/>
    </source>
</evidence>
<dbReference type="InterPro" id="IPR010359">
    <property type="entry name" value="IrrE_HExxH"/>
</dbReference>
<protein>
    <submittedName>
        <fullName evidence="2">ImmA/IrrE family metallo-endopeptidase</fullName>
    </submittedName>
</protein>
<feature type="domain" description="IrrE N-terminal-like" evidence="1">
    <location>
        <begin position="43"/>
        <end position="142"/>
    </location>
</feature>
<evidence type="ECO:0000313" key="2">
    <source>
        <dbReference type="EMBL" id="MFC6038391.1"/>
    </source>
</evidence>
<dbReference type="Pfam" id="PF06114">
    <property type="entry name" value="Peptidase_M78"/>
    <property type="match status" value="1"/>
</dbReference>
<sequence length="161" mass="19231">MKSSTHLEDRVHDLYNSIDITQARQLDIETISSRMGFSCDFIPYDSMRMNQMIFIDERLTPQEQWQSFAHEVAHIRYHIGNQLVLPVSFSTWQEWRANSFMLEFCVPRFLLEKCIKEQSDIHPIEMIVKNFNVTHEFALQRFRRYQMNVYQEAIDCGSGRT</sequence>
<dbReference type="Proteomes" id="UP001596170">
    <property type="component" value="Unassembled WGS sequence"/>
</dbReference>